<protein>
    <submittedName>
        <fullName evidence="1">Uncharacterized protein</fullName>
    </submittedName>
</protein>
<dbReference type="Proteomes" id="UP000182160">
    <property type="component" value="Unassembled WGS sequence"/>
</dbReference>
<dbReference type="EMBL" id="FOBO01000024">
    <property type="protein sequence ID" value="SEN68922.1"/>
    <property type="molecule type" value="Genomic_DNA"/>
</dbReference>
<evidence type="ECO:0000313" key="1">
    <source>
        <dbReference type="EMBL" id="SEN68922.1"/>
    </source>
</evidence>
<dbReference type="AlphaFoldDB" id="A0A1H8IKP4"/>
<evidence type="ECO:0000313" key="2">
    <source>
        <dbReference type="Proteomes" id="UP000182160"/>
    </source>
</evidence>
<sequence length="64" mass="7398">MMRGNFKFISRIWDRLPASLGFLLILLDSLESARLGWIDHWNYAFGRERGQAISDDDHASPGYN</sequence>
<name>A0A1H8IKP4_9RHOB</name>
<organism evidence="1 2">
    <name type="scientific">Roseovarius tolerans</name>
    <dbReference type="NCBI Taxonomy" id="74031"/>
    <lineage>
        <taxon>Bacteria</taxon>
        <taxon>Pseudomonadati</taxon>
        <taxon>Pseudomonadota</taxon>
        <taxon>Alphaproteobacteria</taxon>
        <taxon>Rhodobacterales</taxon>
        <taxon>Roseobacteraceae</taxon>
        <taxon>Roseovarius</taxon>
    </lineage>
</organism>
<gene>
    <name evidence="1" type="ORF">SAMN04488077_12419</name>
</gene>
<reference evidence="1 2" key="1">
    <citation type="submission" date="2016-10" db="EMBL/GenBank/DDBJ databases">
        <authorList>
            <person name="de Groot N.N."/>
        </authorList>
    </citation>
    <scope>NUCLEOTIDE SEQUENCE [LARGE SCALE GENOMIC DNA]</scope>
    <source>
        <strain evidence="1 2">DSM 11457</strain>
    </source>
</reference>
<accession>A0A1H8IKP4</accession>
<proteinExistence type="predicted"/>